<feature type="region of interest" description="Disordered" evidence="1">
    <location>
        <begin position="68"/>
        <end position="91"/>
    </location>
</feature>
<keyword evidence="3" id="KW-1185">Reference proteome</keyword>
<organism evidence="2 3">
    <name type="scientific">Achromobacter seleniivolatilans</name>
    <dbReference type="NCBI Taxonomy" id="3047478"/>
    <lineage>
        <taxon>Bacteria</taxon>
        <taxon>Pseudomonadati</taxon>
        <taxon>Pseudomonadota</taxon>
        <taxon>Betaproteobacteria</taxon>
        <taxon>Burkholderiales</taxon>
        <taxon>Alcaligenaceae</taxon>
        <taxon>Achromobacter</taxon>
    </lineage>
</organism>
<feature type="compositionally biased region" description="Low complexity" evidence="1">
    <location>
        <begin position="68"/>
        <end position="82"/>
    </location>
</feature>
<evidence type="ECO:0000256" key="1">
    <source>
        <dbReference type="SAM" id="MobiDB-lite"/>
    </source>
</evidence>
<protein>
    <recommendedName>
        <fullName evidence="4">Mu-like prophage FluMu N-terminal domain-containing protein</fullName>
    </recommendedName>
</protein>
<evidence type="ECO:0008006" key="4">
    <source>
        <dbReference type="Google" id="ProtNLM"/>
    </source>
</evidence>
<proteinExistence type="predicted"/>
<reference evidence="2 3" key="1">
    <citation type="submission" date="2023-08" db="EMBL/GenBank/DDBJ databases">
        <title>Achromobacter seleniivolatilans sp. nov., isolated from seleniferous soil.</title>
        <authorList>
            <person name="Zhang S."/>
            <person name="Li K."/>
            <person name="Peng J."/>
            <person name="Zhao Q."/>
            <person name="Wang H."/>
            <person name="Guo Y."/>
        </authorList>
    </citation>
    <scope>NUCLEOTIDE SEQUENCE [LARGE SCALE GENOMIC DNA]</scope>
    <source>
        <strain evidence="2 3">R39</strain>
    </source>
</reference>
<dbReference type="SUPFAM" id="SSF160059">
    <property type="entry name" value="PriA/YqbF domain"/>
    <property type="match status" value="1"/>
</dbReference>
<evidence type="ECO:0000313" key="3">
    <source>
        <dbReference type="Proteomes" id="UP001234798"/>
    </source>
</evidence>
<dbReference type="Proteomes" id="UP001234798">
    <property type="component" value="Chromosome"/>
</dbReference>
<dbReference type="RefSeq" id="WP_306948744.1">
    <property type="nucleotide sequence ID" value="NZ_CP132976.1"/>
</dbReference>
<evidence type="ECO:0000313" key="2">
    <source>
        <dbReference type="EMBL" id="WMD23096.1"/>
    </source>
</evidence>
<dbReference type="EMBL" id="CP132976">
    <property type="protein sequence ID" value="WMD23096.1"/>
    <property type="molecule type" value="Genomic_DNA"/>
</dbReference>
<name>A0ABY9M7Y3_9BURK</name>
<sequence>MAEKIKVLRVVARKESFRRAGYQFGANAVDIPMDDLTGAQGKKKLEAILADPALVATELEVEADAIQAAAPEAATTPATGTRTRARNGNRG</sequence>
<gene>
    <name evidence="2" type="ORF">RAS12_12180</name>
</gene>
<accession>A0ABY9M7Y3</accession>